<keyword evidence="1" id="KW-1133">Transmembrane helix</keyword>
<accession>A0A0J5YXH4</accession>
<reference evidence="3" key="2">
    <citation type="submission" date="2022-10" db="EMBL/GenBank/DDBJ databases">
        <title>Mechanism of multi-heavy metal repair in Cytobacillus Firmus M7.</title>
        <authorList>
            <person name="Li X."/>
            <person name="Yu C."/>
        </authorList>
    </citation>
    <scope>NUCLEOTIDE SEQUENCE</scope>
    <source>
        <strain evidence="3">M7</strain>
    </source>
</reference>
<evidence type="ECO:0000313" key="4">
    <source>
        <dbReference type="Proteomes" id="UP000465778"/>
    </source>
</evidence>
<reference evidence="2 4" key="1">
    <citation type="journal article" date="2020" name="G3 (Bethesda)">
        <title>Whole Genome Sequencing and Comparative Genomics of Two Nematicidal Bacillus Strains Reveals a Wide Range of Possible Virulence Factors.</title>
        <authorList>
            <person name="Susic N."/>
            <person name="Janezic S."/>
            <person name="Rupnik M."/>
            <person name="Geric Stare B."/>
        </authorList>
    </citation>
    <scope>NUCLEOTIDE SEQUENCE [LARGE SCALE GENOMIC DNA]</scope>
    <source>
        <strain evidence="2 4">I-1582</strain>
    </source>
</reference>
<dbReference type="InterPro" id="IPR020017">
    <property type="entry name" value="XapX_domain"/>
</dbReference>
<dbReference type="AlphaFoldDB" id="A0A0J5YXH4"/>
<protein>
    <submittedName>
        <fullName evidence="3">XapX domain-containing protein</fullName>
    </submittedName>
    <submittedName>
        <fullName evidence="2">XapX-like protein</fullName>
    </submittedName>
</protein>
<dbReference type="EMBL" id="CP107027">
    <property type="protein sequence ID" value="UYG93606.1"/>
    <property type="molecule type" value="Genomic_DNA"/>
</dbReference>
<name>A0A0J5YXH4_CYTFI</name>
<feature type="transmembrane region" description="Helical" evidence="1">
    <location>
        <begin position="29"/>
        <end position="54"/>
    </location>
</feature>
<proteinExistence type="predicted"/>
<dbReference type="GeneID" id="67526323"/>
<evidence type="ECO:0000256" key="1">
    <source>
        <dbReference type="SAM" id="Phobius"/>
    </source>
</evidence>
<dbReference type="Proteomes" id="UP000465778">
    <property type="component" value="Unassembled WGS sequence"/>
</dbReference>
<dbReference type="NCBIfam" id="TIGR03510">
    <property type="entry name" value="XapX"/>
    <property type="match status" value="1"/>
</dbReference>
<gene>
    <name evidence="2" type="ORF">KIS1582_0913</name>
    <name evidence="3" type="ORF">OD459_15485</name>
</gene>
<evidence type="ECO:0000313" key="3">
    <source>
        <dbReference type="EMBL" id="UYG93606.1"/>
    </source>
</evidence>
<sequence length="59" mass="6417">MKIVLLSILTGFVVGFVFAFMKLPIPAPPALPGIMGIVGIYLGFKAYEVVLPWLQGILR</sequence>
<dbReference type="EMBL" id="VDEM01000005">
    <property type="protein sequence ID" value="KAF0825369.1"/>
    <property type="molecule type" value="Genomic_DNA"/>
</dbReference>
<organism evidence="2 4">
    <name type="scientific">Cytobacillus firmus</name>
    <name type="common">Bacillus firmus</name>
    <dbReference type="NCBI Taxonomy" id="1399"/>
    <lineage>
        <taxon>Bacteria</taxon>
        <taxon>Bacillati</taxon>
        <taxon>Bacillota</taxon>
        <taxon>Bacilli</taxon>
        <taxon>Bacillales</taxon>
        <taxon>Bacillaceae</taxon>
        <taxon>Cytobacillus</taxon>
    </lineage>
</organism>
<evidence type="ECO:0000313" key="2">
    <source>
        <dbReference type="EMBL" id="KAF0825369.1"/>
    </source>
</evidence>
<dbReference type="RefSeq" id="WP_035328032.1">
    <property type="nucleotide sequence ID" value="NZ_CANMEA010000008.1"/>
</dbReference>
<keyword evidence="1" id="KW-0472">Membrane</keyword>
<keyword evidence="1" id="KW-0812">Transmembrane</keyword>
<dbReference type="Proteomes" id="UP001163104">
    <property type="component" value="Chromosome"/>
</dbReference>